<evidence type="ECO:0000313" key="3">
    <source>
        <dbReference type="Proteomes" id="UP000052978"/>
    </source>
</evidence>
<protein>
    <submittedName>
        <fullName evidence="2">Uncharacterized protein</fullName>
    </submittedName>
</protein>
<evidence type="ECO:0000256" key="1">
    <source>
        <dbReference type="SAM" id="MobiDB-lite"/>
    </source>
</evidence>
<feature type="compositionally biased region" description="Basic and acidic residues" evidence="1">
    <location>
        <begin position="1"/>
        <end position="26"/>
    </location>
</feature>
<gene>
    <name evidence="2" type="ORF">D623_10030848</name>
</gene>
<organism evidence="2 3">
    <name type="scientific">Myotis brandtii</name>
    <name type="common">Brandt's bat</name>
    <dbReference type="NCBI Taxonomy" id="109478"/>
    <lineage>
        <taxon>Eukaryota</taxon>
        <taxon>Metazoa</taxon>
        <taxon>Chordata</taxon>
        <taxon>Craniata</taxon>
        <taxon>Vertebrata</taxon>
        <taxon>Euteleostomi</taxon>
        <taxon>Mammalia</taxon>
        <taxon>Eutheria</taxon>
        <taxon>Laurasiatheria</taxon>
        <taxon>Chiroptera</taxon>
        <taxon>Yangochiroptera</taxon>
        <taxon>Vespertilionidae</taxon>
        <taxon>Myotis</taxon>
    </lineage>
</organism>
<dbReference type="Proteomes" id="UP000052978">
    <property type="component" value="Unassembled WGS sequence"/>
</dbReference>
<evidence type="ECO:0000313" key="2">
    <source>
        <dbReference type="EMBL" id="EPQ06625.1"/>
    </source>
</evidence>
<proteinExistence type="predicted"/>
<feature type="region of interest" description="Disordered" evidence="1">
    <location>
        <begin position="1"/>
        <end position="34"/>
    </location>
</feature>
<accession>S7MTH4</accession>
<reference evidence="2 3" key="1">
    <citation type="journal article" date="2013" name="Nat. Commun.">
        <title>Genome analysis reveals insights into physiology and longevity of the Brandt's bat Myotis brandtii.</title>
        <authorList>
            <person name="Seim I."/>
            <person name="Fang X."/>
            <person name="Xiong Z."/>
            <person name="Lobanov A.V."/>
            <person name="Huang Z."/>
            <person name="Ma S."/>
            <person name="Feng Y."/>
            <person name="Turanov A.A."/>
            <person name="Zhu Y."/>
            <person name="Lenz T.L."/>
            <person name="Gerashchenko M.V."/>
            <person name="Fan D."/>
            <person name="Hee Yim S."/>
            <person name="Yao X."/>
            <person name="Jordan D."/>
            <person name="Xiong Y."/>
            <person name="Ma Y."/>
            <person name="Lyapunov A.N."/>
            <person name="Chen G."/>
            <person name="Kulakova O.I."/>
            <person name="Sun Y."/>
            <person name="Lee S.G."/>
            <person name="Bronson R.T."/>
            <person name="Moskalev A.A."/>
            <person name="Sunyaev S.R."/>
            <person name="Zhang G."/>
            <person name="Krogh A."/>
            <person name="Wang J."/>
            <person name="Gladyshev V.N."/>
        </authorList>
    </citation>
    <scope>NUCLEOTIDE SEQUENCE [LARGE SCALE GENOMIC DNA]</scope>
</reference>
<sequence length="123" mass="13797">MLATRTGEHTHTHETKLDEDGDHRDNGVGQHSVPVSALRVRQLLAANTSSPALSPRTDGTHFSFTLKKLNAPKYQVAAEECDHPIFNTCEVTTLVTVPSPRKRELMRRVSGRFRKCPPRWEPA</sequence>
<keyword evidence="3" id="KW-1185">Reference proteome</keyword>
<dbReference type="EMBL" id="KE162024">
    <property type="protein sequence ID" value="EPQ06625.1"/>
    <property type="molecule type" value="Genomic_DNA"/>
</dbReference>
<dbReference type="AlphaFoldDB" id="S7MTH4"/>
<name>S7MTH4_MYOBR</name>